<feature type="region of interest" description="Disordered" evidence="1">
    <location>
        <begin position="902"/>
        <end position="942"/>
    </location>
</feature>
<comment type="caution">
    <text evidence="2">The sequence shown here is derived from an EMBL/GenBank/DDBJ whole genome shotgun (WGS) entry which is preliminary data.</text>
</comment>
<gene>
    <name evidence="2" type="ORF">DASC09_044920</name>
</gene>
<feature type="compositionally biased region" description="Polar residues" evidence="1">
    <location>
        <begin position="564"/>
        <end position="588"/>
    </location>
</feature>
<reference evidence="2 3" key="1">
    <citation type="journal article" date="2023" name="Elife">
        <title>Identification of key yeast species and microbe-microbe interactions impacting larval growth of Drosophila in the wild.</title>
        <authorList>
            <person name="Mure A."/>
            <person name="Sugiura Y."/>
            <person name="Maeda R."/>
            <person name="Honda K."/>
            <person name="Sakurai N."/>
            <person name="Takahashi Y."/>
            <person name="Watada M."/>
            <person name="Katoh T."/>
            <person name="Gotoh A."/>
            <person name="Gotoh Y."/>
            <person name="Taniguchi I."/>
            <person name="Nakamura K."/>
            <person name="Hayashi T."/>
            <person name="Katayama T."/>
            <person name="Uemura T."/>
            <person name="Hattori Y."/>
        </authorList>
    </citation>
    <scope>NUCLEOTIDE SEQUENCE [LARGE SCALE GENOMIC DNA]</scope>
    <source>
        <strain evidence="2 3">SC-9</strain>
    </source>
</reference>
<feature type="compositionally biased region" description="Low complexity" evidence="1">
    <location>
        <begin position="410"/>
        <end position="419"/>
    </location>
</feature>
<name>A0AAV5QQL6_9ASCO</name>
<accession>A0AAV5QQL6</accession>
<organism evidence="2 3">
    <name type="scientific">Saccharomycopsis crataegensis</name>
    <dbReference type="NCBI Taxonomy" id="43959"/>
    <lineage>
        <taxon>Eukaryota</taxon>
        <taxon>Fungi</taxon>
        <taxon>Dikarya</taxon>
        <taxon>Ascomycota</taxon>
        <taxon>Saccharomycotina</taxon>
        <taxon>Saccharomycetes</taxon>
        <taxon>Saccharomycopsidaceae</taxon>
        <taxon>Saccharomycopsis</taxon>
    </lineage>
</organism>
<feature type="compositionally biased region" description="Polar residues" evidence="1">
    <location>
        <begin position="380"/>
        <end position="391"/>
    </location>
</feature>
<feature type="region of interest" description="Disordered" evidence="1">
    <location>
        <begin position="303"/>
        <end position="330"/>
    </location>
</feature>
<sequence>MDPHHCSSKEYHDQNHYDNSLDSIVTATGMSKPSYNSTSPWEYQRDGNHQILKNGDDMPNDEITQESILDKNSDTRLSNLLKKLEVSDNLNNSFRNTNTNVLKYYKGLINDSFDSLENHRFNTIINEDSGGDTSSNDDQKSELDENPPARDSAYTITMDTGTLKIPHNNKSEPLSPKVVTPTVNKFHSSMIGDSNSSAFPNSHHKELSPLVFIDSPVRNKHQAKNLSIIEPTSPLYNDFNESIDLRSINDSNNGINFAFQYMKLENDGQINQGIENRTQQIDILNDTELNSASNRSMANYYDYHTPNQNNRRNNNKVDNREAIGDDEIEEDARSIDRVPYMKKASMSEYELAEIMKDSPSKPPSHSKAPQKSLHRKISKPSLSILSRSNTISKKDKEKNNDYFSVRSPINTANNNNSNNFASKPKLKTVKSLPQLRRLNSFSIRRKNTLTSEQIPSFTPPPLETSDDSPLNAVTYYTTPRPSISEIDYQNRQRKGSFNTSKSHSRWNSNTSSSAIEERDFSTDKSSIGDFQSDEGSITTTSNTMNSFASTIKKSLQPHRHKKSSSNVTTDYSPSHKYSNSHDGTNNHTDTITNSSDFFLPKLHTSGSSTSMIEKFGKLKTGIRKLSSPVASPKHETYLTSRVTPSIDGKFSTEITQKPMSSAVNTLLSQSSNMCLGTSKSENITPNKSKFSDSVISPRTLAKKTSFSNLYRSKSTKTPRSTNSNNSSTVPHVNSASRSSNNMSNHINNIDRNRFNDGLYYGRAKSNTITSYTTSPSTRSYSKTDEIHIENSNREAPPLSESSSRFEHDRVNKSISSGSLSQSEDITIIANSTSDHTSNTILNANFTKEIIDVDNIVNDFNISSDADIQEQVTTLKSPVIKVNALNSARFSEYHFENYLNEQDMGSSQISPPLRYGSLPYSSNHKPGDVENGKTDSRAPSDAQRAAFKNSNTEMSNDASSPADMITHLSIRNNSTSKSSKEVFKNSLIRSLTLSIQQMQAEDQAFATIEQRLIDSGWYSESNIHDIQRRRALATRTWKEKISDIKKKLEKIHQAEKRKDYNIKTPKRTQEDVLDDLDEITDLEFEEINDKCTDKHNGVLFMDPLERFVFETSAN</sequence>
<evidence type="ECO:0000313" key="2">
    <source>
        <dbReference type="EMBL" id="GMM37167.1"/>
    </source>
</evidence>
<feature type="region of interest" description="Disordered" evidence="1">
    <location>
        <begin position="768"/>
        <end position="817"/>
    </location>
</feature>
<feature type="compositionally biased region" description="Polar residues" evidence="1">
    <location>
        <begin position="523"/>
        <end position="553"/>
    </location>
</feature>
<evidence type="ECO:0000256" key="1">
    <source>
        <dbReference type="SAM" id="MobiDB-lite"/>
    </source>
</evidence>
<evidence type="ECO:0000313" key="3">
    <source>
        <dbReference type="Proteomes" id="UP001360560"/>
    </source>
</evidence>
<feature type="region of interest" description="Disordered" evidence="1">
    <location>
        <begin position="124"/>
        <end position="153"/>
    </location>
</feature>
<dbReference type="EMBL" id="BTFZ01000011">
    <property type="protein sequence ID" value="GMM37167.1"/>
    <property type="molecule type" value="Genomic_DNA"/>
</dbReference>
<protein>
    <submittedName>
        <fullName evidence="2">Uncharacterized protein</fullName>
    </submittedName>
</protein>
<proteinExistence type="predicted"/>
<feature type="region of interest" description="Disordered" evidence="1">
    <location>
        <begin position="705"/>
        <end position="747"/>
    </location>
</feature>
<dbReference type="RefSeq" id="XP_064854163.1">
    <property type="nucleotide sequence ID" value="XM_064998091.1"/>
</dbReference>
<dbReference type="AlphaFoldDB" id="A0AAV5QQL6"/>
<feature type="compositionally biased region" description="Low complexity" evidence="1">
    <location>
        <begin position="768"/>
        <end position="780"/>
    </location>
</feature>
<feature type="region of interest" description="Disordered" evidence="1">
    <location>
        <begin position="354"/>
        <end position="427"/>
    </location>
</feature>
<feature type="compositionally biased region" description="Low complexity" evidence="1">
    <location>
        <begin position="711"/>
        <end position="747"/>
    </location>
</feature>
<dbReference type="GeneID" id="90075142"/>
<feature type="compositionally biased region" description="Basic and acidic residues" evidence="1">
    <location>
        <begin position="781"/>
        <end position="792"/>
    </location>
</feature>
<feature type="region of interest" description="Disordered" evidence="1">
    <location>
        <begin position="487"/>
        <end position="588"/>
    </location>
</feature>
<dbReference type="Proteomes" id="UP001360560">
    <property type="component" value="Unassembled WGS sequence"/>
</dbReference>
<feature type="compositionally biased region" description="Basic and acidic residues" evidence="1">
    <location>
        <begin position="924"/>
        <end position="937"/>
    </location>
</feature>
<feature type="compositionally biased region" description="Polar residues" evidence="1">
    <location>
        <begin position="124"/>
        <end position="136"/>
    </location>
</feature>
<keyword evidence="3" id="KW-1185">Reference proteome</keyword>